<proteinExistence type="predicted"/>
<sequence length="403" mass="45385">MEPVKDISQREELILLENLDKMCEFLDGEFGPPVIINEFPLAFVQAYGVIHVVDLEGPDEATEEARRVLLVAVSQHAHWRHHYSQEMESAVNAPSTKARIVRANLLLGRQSYDKDEPASLLNYFSLILGHEMARKIVPLPPLIGFTRHDKASETLLLAALDAWRTFGQLLFAEVCVGAYQKYLSTISEQEFKGVNCVTLAGMGADTQQKAVVHFTLMRRQVEAWKHLALTAFRVCLGTYYSAWHTTEMLLKTYQLLTGQEAPKGLTMESLPDWVSGMRPDTESVGMFFFANLRKNPAAGETKKQEQDWDYHEDVWALFSLFSTMTPKSASTVCRINAPGVTRMQYLYSCFAQYKGMYGWAAARRPEIAQRFCKILKFTPKELEAVISSASTNPTTTTTDGSVC</sequence>
<organism evidence="1 2">
    <name type="scientific">Cyprinid herpesvirus 1</name>
    <dbReference type="NCBI Taxonomy" id="317858"/>
    <lineage>
        <taxon>Viruses</taxon>
        <taxon>Duplodnaviria</taxon>
        <taxon>Heunggongvirae</taxon>
        <taxon>Peploviricota</taxon>
        <taxon>Herviviricetes</taxon>
        <taxon>Herpesvirales</taxon>
        <taxon>Alloherpesviridae</taxon>
        <taxon>Cyvirus</taxon>
        <taxon>Cyvirus cyprinidallo1</taxon>
    </lineage>
</organism>
<evidence type="ECO:0000313" key="2">
    <source>
        <dbReference type="Proteomes" id="UP000118426"/>
    </source>
</evidence>
<dbReference type="RefSeq" id="YP_007003748.1">
    <property type="nucleotide sequence ID" value="NC_019491.1"/>
</dbReference>
<dbReference type="EMBL" id="JQ815363">
    <property type="protein sequence ID" value="AFJ20382.1"/>
    <property type="molecule type" value="Genomic_DNA"/>
</dbReference>
<dbReference type="Proteomes" id="UP000118426">
    <property type="component" value="Segment"/>
</dbReference>
<keyword evidence="2" id="KW-1185">Reference proteome</keyword>
<protein>
    <submittedName>
        <fullName evidence="1">Protein ORF85</fullName>
    </submittedName>
</protein>
<evidence type="ECO:0000313" key="1">
    <source>
        <dbReference type="EMBL" id="AFJ20382.1"/>
    </source>
</evidence>
<dbReference type="KEGG" id="vg:14011234"/>
<reference evidence="1 2" key="1">
    <citation type="journal article" date="2013" name="J. Virol.">
        <title>Comparative genomics of carp herpesviruses.</title>
        <authorList>
            <person name="Davison A.J."/>
            <person name="Kurobe T."/>
            <person name="Gatherer D."/>
            <person name="Cunningham C."/>
            <person name="Korf I."/>
            <person name="Fukuda H."/>
            <person name="Hedrick R.P."/>
            <person name="Waltzek T.B."/>
        </authorList>
    </citation>
    <scope>NUCLEOTIDE SEQUENCE [LARGE SCALE GENOMIC DNA]</scope>
    <source>
        <strain evidence="1">NG-J1</strain>
    </source>
</reference>
<dbReference type="GeneID" id="14011234"/>
<name>K7PC85_9VIRU</name>
<accession>K7PC85</accession>
<gene>
    <name evidence="1" type="ORF">CyHV1_ORF85</name>
</gene>